<feature type="binding site" evidence="15">
    <location>
        <position position="244"/>
    </location>
    <ligand>
        <name>substrate</name>
    </ligand>
</feature>
<dbReference type="Gene3D" id="1.10.420.10">
    <property type="entry name" value="Peroxidase, domain 2"/>
    <property type="match status" value="1"/>
</dbReference>
<feature type="binding site" evidence="16">
    <location>
        <position position="334"/>
    </location>
    <ligand>
        <name>Ca(2+)</name>
        <dbReference type="ChEBI" id="CHEBI:29108"/>
        <label>2</label>
    </ligand>
</feature>
<feature type="binding site" description="axial binding residue" evidence="16">
    <location>
        <position position="274"/>
    </location>
    <ligand>
        <name>heme b</name>
        <dbReference type="ChEBI" id="CHEBI:60344"/>
    </ligand>
    <ligandPart>
        <name>Fe</name>
        <dbReference type="ChEBI" id="CHEBI:18248"/>
    </ligandPart>
</feature>
<feature type="binding site" evidence="16">
    <location>
        <position position="168"/>
    </location>
    <ligand>
        <name>Ca(2+)</name>
        <dbReference type="ChEBI" id="CHEBI:29108"/>
        <label>1</label>
    </ligand>
</feature>
<keyword evidence="10 16" id="KW-0408">Iron</keyword>
<dbReference type="GO" id="GO:0006979">
    <property type="term" value="P:response to oxidative stress"/>
    <property type="evidence" value="ECO:0007669"/>
    <property type="project" value="UniProtKB-UniRule"/>
</dbReference>
<feature type="binding site" evidence="16">
    <location>
        <position position="148"/>
    </location>
    <ligand>
        <name>Ca(2+)</name>
        <dbReference type="ChEBI" id="CHEBI:29108"/>
        <label>1</label>
    </ligand>
</feature>
<evidence type="ECO:0000256" key="9">
    <source>
        <dbReference type="ARBA" id="ARBA00023002"/>
    </source>
</evidence>
<dbReference type="GO" id="GO:0020037">
    <property type="term" value="F:heme binding"/>
    <property type="evidence" value="ECO:0007669"/>
    <property type="project" value="UniProtKB-UniRule"/>
</dbReference>
<evidence type="ECO:0000313" key="21">
    <source>
        <dbReference type="EMBL" id="EMS60412.1"/>
    </source>
</evidence>
<feature type="binding site" evidence="16">
    <location>
        <position position="155"/>
    </location>
    <ligand>
        <name>Ca(2+)</name>
        <dbReference type="ChEBI" id="CHEBI:29108"/>
        <label>1</label>
    </ligand>
</feature>
<name>M7ZJW8_TRIUA</name>
<comment type="catalytic activity">
    <reaction evidence="1 19">
        <text>2 a phenolic donor + H2O2 = 2 a phenolic radical donor + 2 H2O</text>
        <dbReference type="Rhea" id="RHEA:56136"/>
        <dbReference type="ChEBI" id="CHEBI:15377"/>
        <dbReference type="ChEBI" id="CHEBI:16240"/>
        <dbReference type="ChEBI" id="CHEBI:139520"/>
        <dbReference type="ChEBI" id="CHEBI:139521"/>
        <dbReference type="EC" id="1.11.1.7"/>
    </reaction>
</comment>
<evidence type="ECO:0000256" key="4">
    <source>
        <dbReference type="ARBA" id="ARBA00012313"/>
    </source>
</evidence>
<dbReference type="InterPro" id="IPR019793">
    <property type="entry name" value="Peroxidases_heam-ligand_BS"/>
</dbReference>
<dbReference type="PRINTS" id="PR00461">
    <property type="entry name" value="PLPEROXIDASE"/>
</dbReference>
<proteinExistence type="inferred from homology"/>
<evidence type="ECO:0000256" key="17">
    <source>
        <dbReference type="PIRSR" id="PIRSR600823-4"/>
    </source>
</evidence>
<dbReference type="eggNOG" id="ENOG502QT4B">
    <property type="taxonomic scope" value="Eukaryota"/>
</dbReference>
<keyword evidence="19" id="KW-0964">Secreted</keyword>
<dbReference type="PRINTS" id="PR00458">
    <property type="entry name" value="PEROXIDASE"/>
</dbReference>
<evidence type="ECO:0000256" key="8">
    <source>
        <dbReference type="ARBA" id="ARBA00022837"/>
    </source>
</evidence>
<dbReference type="SUPFAM" id="SSF48113">
    <property type="entry name" value="Heme-dependent peroxidases"/>
    <property type="match status" value="1"/>
</dbReference>
<dbReference type="EC" id="1.11.1.7" evidence="4 19"/>
<keyword evidence="6 19" id="KW-0349">Heme</keyword>
<dbReference type="PANTHER" id="PTHR31517">
    <property type="match status" value="1"/>
</dbReference>
<comment type="function">
    <text evidence="2">Removal of H(2)O(2), oxidation of toxic reductants, biosynthesis and degradation of lignin, suberization, auxin catabolism, response to environmental stresses such as wounding, pathogen attack and oxidative stress. These functions might be dependent on each isozyme/isoform in each plant tissue.</text>
</comment>
<evidence type="ECO:0000256" key="10">
    <source>
        <dbReference type="ARBA" id="ARBA00023004"/>
    </source>
</evidence>
<evidence type="ECO:0000256" key="18">
    <source>
        <dbReference type="PIRSR" id="PIRSR600823-5"/>
    </source>
</evidence>
<evidence type="ECO:0000256" key="15">
    <source>
        <dbReference type="PIRSR" id="PIRSR600823-2"/>
    </source>
</evidence>
<protein>
    <recommendedName>
        <fullName evidence="4 19">Peroxidase</fullName>
        <ecNumber evidence="4 19">1.11.1.7</ecNumber>
    </recommendedName>
</protein>
<dbReference type="FunFam" id="1.10.520.10:FF:000008">
    <property type="entry name" value="Peroxidase"/>
    <property type="match status" value="1"/>
</dbReference>
<feature type="domain" description="Plant heme peroxidase family profile" evidence="20">
    <location>
        <begin position="106"/>
        <end position="406"/>
    </location>
</feature>
<keyword evidence="5 19" id="KW-0575">Peroxidase</keyword>
<feature type="disulfide bond" evidence="18">
    <location>
        <begin position="149"/>
        <end position="154"/>
    </location>
</feature>
<feature type="site" description="Transition state stabilizer" evidence="17">
    <location>
        <position position="143"/>
    </location>
</feature>
<comment type="cofactor">
    <cofactor evidence="16 19">
        <name>heme b</name>
        <dbReference type="ChEBI" id="CHEBI:60344"/>
    </cofactor>
    <text evidence="16 19">Binds 1 heme b (iron(II)-protoporphyrin IX) group per subunit.</text>
</comment>
<dbReference type="InterPro" id="IPR002016">
    <property type="entry name" value="Haem_peroxidase"/>
</dbReference>
<feature type="disulfide bond" evidence="18">
    <location>
        <begin position="202"/>
        <end position="402"/>
    </location>
</feature>
<comment type="similarity">
    <text evidence="3">Belongs to the peroxidase family. Ascorbate peroxidase subfamily.</text>
</comment>
<evidence type="ECO:0000256" key="11">
    <source>
        <dbReference type="ARBA" id="ARBA00023157"/>
    </source>
</evidence>
<evidence type="ECO:0000256" key="3">
    <source>
        <dbReference type="ARBA" id="ARBA00006873"/>
    </source>
</evidence>
<sequence>MAGAKKTWDFSSTVCEAEKRGALLPSADCSAGDPSLWGMDNHGCNWTTEGILFPSLSSADGEDDMGLPKAGPILMEKRRRSVCAVAAAALVAAMLSSLTGAAYGGGMSPGYYKTTCPQLEDIVLKEVTRKKNETIVTIPAVLRLFFHDCLVNGCDASVLIASRNQDAEKNSPDDDSLAGDGYDTVNRVKAAVEQKCPGVVSCADILALAARDVVHLASGPYWSVELGRLDGLVSKASDVEDKLPGPDMHVKELTDIFYRSGLSQRDMVALSGAHTVGFAHCSRFTKRLYNYSSTVKLDPSFNPEYAKRLMEACPPDVGPTIAVNMDPFTPVVFDNIYYQNLRNGIGLFTSDQALFTDGGSRKTVEEFADSEPRFFQAFVESMMKVGRLGVKTGGGGEIRRDCTAFNH</sequence>
<dbReference type="GO" id="GO:0042744">
    <property type="term" value="P:hydrogen peroxide catabolic process"/>
    <property type="evidence" value="ECO:0007669"/>
    <property type="project" value="UniProtKB-KW"/>
</dbReference>
<dbReference type="EMBL" id="KD109859">
    <property type="protein sequence ID" value="EMS60412.1"/>
    <property type="molecule type" value="Genomic_DNA"/>
</dbReference>
<feature type="disulfide bond" evidence="18">
    <location>
        <begin position="281"/>
        <end position="313"/>
    </location>
</feature>
<feature type="active site" description="Proton acceptor" evidence="14">
    <location>
        <position position="147"/>
    </location>
</feature>
<comment type="cofactor">
    <cofactor evidence="16 19">
        <name>Ca(2+)</name>
        <dbReference type="ChEBI" id="CHEBI:29108"/>
    </cofactor>
    <text evidence="16 19">Binds 2 calcium ions per subunit.</text>
</comment>
<feature type="binding site" evidence="16">
    <location>
        <position position="275"/>
    </location>
    <ligand>
        <name>Ca(2+)</name>
        <dbReference type="ChEBI" id="CHEBI:29108"/>
        <label>2</label>
    </ligand>
</feature>
<accession>M7ZJW8</accession>
<dbReference type="AlphaFoldDB" id="M7ZJW8"/>
<dbReference type="PANTHER" id="PTHR31517:SF35">
    <property type="entry name" value="PEROXIDASE"/>
    <property type="match status" value="1"/>
</dbReference>
<dbReference type="PROSITE" id="PS50873">
    <property type="entry name" value="PEROXIDASE_4"/>
    <property type="match status" value="1"/>
</dbReference>
<feature type="binding site" evidence="16">
    <location>
        <position position="153"/>
    </location>
    <ligand>
        <name>Ca(2+)</name>
        <dbReference type="ChEBI" id="CHEBI:29108"/>
        <label>1</label>
    </ligand>
</feature>
<comment type="subcellular location">
    <subcellularLocation>
        <location evidence="19">Secreted</location>
    </subcellularLocation>
</comment>
<evidence type="ECO:0000256" key="14">
    <source>
        <dbReference type="PIRSR" id="PIRSR600823-1"/>
    </source>
</evidence>
<evidence type="ECO:0000256" key="12">
    <source>
        <dbReference type="ARBA" id="ARBA00023283"/>
    </source>
</evidence>
<evidence type="ECO:0000256" key="5">
    <source>
        <dbReference type="ARBA" id="ARBA00022559"/>
    </source>
</evidence>
<keyword evidence="12" id="KW-0873">Pyrrolidone carboxylic acid</keyword>
<keyword evidence="13 19" id="KW-0376">Hydrogen peroxide</keyword>
<dbReference type="GO" id="GO:0005576">
    <property type="term" value="C:extracellular region"/>
    <property type="evidence" value="ECO:0007669"/>
    <property type="project" value="UniProtKB-SubCell"/>
</dbReference>
<organism evidence="21">
    <name type="scientific">Triticum urartu</name>
    <name type="common">Red wild einkorn</name>
    <name type="synonym">Crithodium urartu</name>
    <dbReference type="NCBI Taxonomy" id="4572"/>
    <lineage>
        <taxon>Eukaryota</taxon>
        <taxon>Viridiplantae</taxon>
        <taxon>Streptophyta</taxon>
        <taxon>Embryophyta</taxon>
        <taxon>Tracheophyta</taxon>
        <taxon>Spermatophyta</taxon>
        <taxon>Magnoliopsida</taxon>
        <taxon>Liliopsida</taxon>
        <taxon>Poales</taxon>
        <taxon>Poaceae</taxon>
        <taxon>BOP clade</taxon>
        <taxon>Pooideae</taxon>
        <taxon>Triticodae</taxon>
        <taxon>Triticeae</taxon>
        <taxon>Triticinae</taxon>
        <taxon>Triticum</taxon>
    </lineage>
</organism>
<dbReference type="InterPro" id="IPR033905">
    <property type="entry name" value="Secretory_peroxidase"/>
</dbReference>
<evidence type="ECO:0000256" key="1">
    <source>
        <dbReference type="ARBA" id="ARBA00000189"/>
    </source>
</evidence>
<gene>
    <name evidence="21" type="ORF">TRIUR3_21174</name>
</gene>
<evidence type="ECO:0000259" key="20">
    <source>
        <dbReference type="PROSITE" id="PS50873"/>
    </source>
</evidence>
<evidence type="ECO:0000256" key="19">
    <source>
        <dbReference type="RuleBase" id="RU362060"/>
    </source>
</evidence>
<comment type="similarity">
    <text evidence="19">Belongs to the peroxidase family. Classical plant (class III) peroxidase subfamily.</text>
</comment>
<keyword evidence="8 16" id="KW-0106">Calcium</keyword>
<feature type="disulfide bond" evidence="18">
    <location>
        <begin position="116"/>
        <end position="196"/>
    </location>
</feature>
<feature type="binding site" evidence="16">
    <location>
        <position position="157"/>
    </location>
    <ligand>
        <name>Ca(2+)</name>
        <dbReference type="ChEBI" id="CHEBI:29108"/>
        <label>1</label>
    </ligand>
</feature>
<dbReference type="Pfam" id="PF00141">
    <property type="entry name" value="peroxidase"/>
    <property type="match status" value="1"/>
</dbReference>
<evidence type="ECO:0000256" key="7">
    <source>
        <dbReference type="ARBA" id="ARBA00022723"/>
    </source>
</evidence>
<dbReference type="GO" id="GO:0046872">
    <property type="term" value="F:metal ion binding"/>
    <property type="evidence" value="ECO:0007669"/>
    <property type="project" value="UniProtKB-UniRule"/>
</dbReference>
<evidence type="ECO:0000256" key="2">
    <source>
        <dbReference type="ARBA" id="ARBA00002322"/>
    </source>
</evidence>
<dbReference type="InterPro" id="IPR000823">
    <property type="entry name" value="Peroxidase_pln"/>
</dbReference>
<dbReference type="PROSITE" id="PS00435">
    <property type="entry name" value="PEROXIDASE_1"/>
    <property type="match status" value="1"/>
</dbReference>
<feature type="binding site" evidence="16">
    <location>
        <position position="329"/>
    </location>
    <ligand>
        <name>Ca(2+)</name>
        <dbReference type="ChEBI" id="CHEBI:29108"/>
        <label>2</label>
    </ligand>
</feature>
<dbReference type="CDD" id="cd00693">
    <property type="entry name" value="secretory_peroxidase"/>
    <property type="match status" value="1"/>
</dbReference>
<evidence type="ECO:0000256" key="13">
    <source>
        <dbReference type="ARBA" id="ARBA00023324"/>
    </source>
</evidence>
<dbReference type="Gene3D" id="1.10.520.10">
    <property type="match status" value="1"/>
</dbReference>
<evidence type="ECO:0000256" key="16">
    <source>
        <dbReference type="PIRSR" id="PIRSR600823-3"/>
    </source>
</evidence>
<keyword evidence="7 16" id="KW-0479">Metal-binding</keyword>
<evidence type="ECO:0000256" key="6">
    <source>
        <dbReference type="ARBA" id="ARBA00022617"/>
    </source>
</evidence>
<dbReference type="FunFam" id="1.10.420.10:FF:000001">
    <property type="entry name" value="Peroxidase"/>
    <property type="match status" value="1"/>
</dbReference>
<dbReference type="GO" id="GO:0140825">
    <property type="term" value="F:lactoperoxidase activity"/>
    <property type="evidence" value="ECO:0007669"/>
    <property type="project" value="UniProtKB-EC"/>
</dbReference>
<keyword evidence="9 19" id="KW-0560">Oxidoreductase</keyword>
<feature type="binding site" evidence="16">
    <location>
        <position position="151"/>
    </location>
    <ligand>
        <name>Ca(2+)</name>
        <dbReference type="ChEBI" id="CHEBI:29108"/>
        <label>1</label>
    </ligand>
</feature>
<dbReference type="OMA" id="PWWSVEL"/>
<dbReference type="InterPro" id="IPR010255">
    <property type="entry name" value="Haem_peroxidase_sf"/>
</dbReference>
<feature type="binding site" evidence="16">
    <location>
        <position position="326"/>
    </location>
    <ligand>
        <name>Ca(2+)</name>
        <dbReference type="ChEBI" id="CHEBI:29108"/>
        <label>2</label>
    </ligand>
</feature>
<keyword evidence="11 18" id="KW-1015">Disulfide bond</keyword>
<reference evidence="21" key="1">
    <citation type="journal article" date="2013" name="Nature">
        <title>Draft genome of the wheat A-genome progenitor Triticum urartu.</title>
        <authorList>
            <person name="Ling H.Q."/>
            <person name="Zhao S."/>
            <person name="Liu D."/>
            <person name="Wang J."/>
            <person name="Sun H."/>
            <person name="Zhang C."/>
            <person name="Fan H."/>
            <person name="Li D."/>
            <person name="Dong L."/>
            <person name="Tao Y."/>
            <person name="Gao C."/>
            <person name="Wu H."/>
            <person name="Li Y."/>
            <person name="Cui Y."/>
            <person name="Guo X."/>
            <person name="Zheng S."/>
            <person name="Wang B."/>
            <person name="Yu K."/>
            <person name="Liang Q."/>
            <person name="Yang W."/>
            <person name="Lou X."/>
            <person name="Chen J."/>
            <person name="Feng M."/>
            <person name="Jian J."/>
            <person name="Zhang X."/>
            <person name="Luo G."/>
            <person name="Jiang Y."/>
            <person name="Liu J."/>
            <person name="Wang Z."/>
            <person name="Sha Y."/>
            <person name="Zhang B."/>
            <person name="Wu H."/>
            <person name="Tang D."/>
            <person name="Shen Q."/>
            <person name="Xue P."/>
            <person name="Zou S."/>
            <person name="Wang X."/>
            <person name="Liu X."/>
            <person name="Wang F."/>
            <person name="Yang Y."/>
            <person name="An X."/>
            <person name="Dong Z."/>
            <person name="Zhang K."/>
            <person name="Zhang X."/>
            <person name="Luo M.C."/>
            <person name="Dvorak J."/>
            <person name="Tong Y."/>
            <person name="Wang J."/>
            <person name="Yang H."/>
            <person name="Li Z."/>
            <person name="Wang D."/>
            <person name="Zhang A."/>
            <person name="Wang J."/>
        </authorList>
    </citation>
    <scope>NUCLEOTIDE SEQUENCE</scope>
</reference>